<dbReference type="AlphaFoldDB" id="A0A0W0SNN7"/>
<name>A0A0W0SNN7_9GAMM</name>
<dbReference type="PANTHER" id="PTHR30035">
    <property type="entry name" value="LIPOPROTEIN VACJ-RELATED"/>
    <property type="match status" value="1"/>
</dbReference>
<dbReference type="Pfam" id="PF04333">
    <property type="entry name" value="MlaA"/>
    <property type="match status" value="1"/>
</dbReference>
<dbReference type="OrthoDB" id="9785326at2"/>
<keyword evidence="5" id="KW-0449">Lipoprotein</keyword>
<gene>
    <name evidence="5" type="ORF">Lbru_1091</name>
</gene>
<evidence type="ECO:0000256" key="2">
    <source>
        <dbReference type="ARBA" id="ARBA00022729"/>
    </source>
</evidence>
<dbReference type="RefSeq" id="WP_083500832.1">
    <property type="nucleotide sequence ID" value="NZ_CAAAHU010000016.1"/>
</dbReference>
<evidence type="ECO:0000313" key="5">
    <source>
        <dbReference type="EMBL" id="KTC84876.1"/>
    </source>
</evidence>
<dbReference type="PATRIC" id="fig|29422.6.peg.1147"/>
<dbReference type="EMBL" id="LNXV01000008">
    <property type="protein sequence ID" value="KTC84876.1"/>
    <property type="molecule type" value="Genomic_DNA"/>
</dbReference>
<reference evidence="5 6" key="1">
    <citation type="submission" date="2015-11" db="EMBL/GenBank/DDBJ databases">
        <title>Genomic analysis of 38 Legionella species identifies large and diverse effector repertoires.</title>
        <authorList>
            <person name="Burstein D."/>
            <person name="Amaro F."/>
            <person name="Zusman T."/>
            <person name="Lifshitz Z."/>
            <person name="Cohen O."/>
            <person name="Gilbert J.A."/>
            <person name="Pupko T."/>
            <person name="Shuman H.A."/>
            <person name="Segal G."/>
        </authorList>
    </citation>
    <scope>NUCLEOTIDE SEQUENCE [LARGE SCALE GENOMIC DNA]</scope>
    <source>
        <strain evidence="5 6">ATCC 43878</strain>
    </source>
</reference>
<evidence type="ECO:0000313" key="6">
    <source>
        <dbReference type="Proteomes" id="UP000054742"/>
    </source>
</evidence>
<evidence type="ECO:0000256" key="1">
    <source>
        <dbReference type="ARBA" id="ARBA00010634"/>
    </source>
</evidence>
<feature type="compositionally biased region" description="Acidic residues" evidence="3">
    <location>
        <begin position="235"/>
        <end position="248"/>
    </location>
</feature>
<feature type="region of interest" description="Disordered" evidence="3">
    <location>
        <begin position="231"/>
        <end position="270"/>
    </location>
</feature>
<dbReference type="InterPro" id="IPR007428">
    <property type="entry name" value="MlaA"/>
</dbReference>
<dbReference type="PROSITE" id="PS51257">
    <property type="entry name" value="PROKAR_LIPOPROTEIN"/>
    <property type="match status" value="1"/>
</dbReference>
<keyword evidence="6" id="KW-1185">Reference proteome</keyword>
<dbReference type="GO" id="GO:0016020">
    <property type="term" value="C:membrane"/>
    <property type="evidence" value="ECO:0007669"/>
    <property type="project" value="InterPro"/>
</dbReference>
<sequence length="270" mass="30353">MRLIVPFAILISSLMLSACMTKGSNPADPYESVNRKVHNFNMAVDATLLRPTAKFYKVILPPQVRGGINNAYNNVAMIPTVANDLLQAEWRYAIKDSWRFLINSTFGIAGVFDVADKHFGLPPHYNDMGLTFAKWGDKKSPYLVIPLLGPSTIRDGMGMVFDYTLLSPYVYINNDAVIWGLAGLRYVDLRSQMFETEALMNEALDKYAFIRDAYLQHRNFRITGEQQETGSLYVDDQEEIGDYIDDDPTPPQKPGLTDSSKHAPRSPVST</sequence>
<feature type="signal peptide" evidence="4">
    <location>
        <begin position="1"/>
        <end position="18"/>
    </location>
</feature>
<dbReference type="PRINTS" id="PR01805">
    <property type="entry name" value="VACJLIPOPROT"/>
</dbReference>
<protein>
    <submittedName>
        <fullName evidence="5">Lipoprotein VacJ-like protein</fullName>
    </submittedName>
</protein>
<evidence type="ECO:0000256" key="3">
    <source>
        <dbReference type="SAM" id="MobiDB-lite"/>
    </source>
</evidence>
<dbReference type="Proteomes" id="UP000054742">
    <property type="component" value="Unassembled WGS sequence"/>
</dbReference>
<accession>A0A0W0SNN7</accession>
<proteinExistence type="inferred from homology"/>
<evidence type="ECO:0000256" key="4">
    <source>
        <dbReference type="SAM" id="SignalP"/>
    </source>
</evidence>
<dbReference type="PANTHER" id="PTHR30035:SF3">
    <property type="entry name" value="INTERMEMBRANE PHOSPHOLIPID TRANSPORT SYSTEM LIPOPROTEIN MLAA"/>
    <property type="match status" value="1"/>
</dbReference>
<organism evidence="5 6">
    <name type="scientific">Legionella brunensis</name>
    <dbReference type="NCBI Taxonomy" id="29422"/>
    <lineage>
        <taxon>Bacteria</taxon>
        <taxon>Pseudomonadati</taxon>
        <taxon>Pseudomonadota</taxon>
        <taxon>Gammaproteobacteria</taxon>
        <taxon>Legionellales</taxon>
        <taxon>Legionellaceae</taxon>
        <taxon>Legionella</taxon>
    </lineage>
</organism>
<dbReference type="STRING" id="29422.Lbru_1091"/>
<feature type="chain" id="PRO_5006912207" evidence="4">
    <location>
        <begin position="19"/>
        <end position="270"/>
    </location>
</feature>
<keyword evidence="2 4" id="KW-0732">Signal</keyword>
<dbReference type="GO" id="GO:0120010">
    <property type="term" value="P:intermembrane phospholipid transfer"/>
    <property type="evidence" value="ECO:0007669"/>
    <property type="project" value="TreeGrafter"/>
</dbReference>
<comment type="caution">
    <text evidence="5">The sequence shown here is derived from an EMBL/GenBank/DDBJ whole genome shotgun (WGS) entry which is preliminary data.</text>
</comment>
<comment type="similarity">
    <text evidence="1">Belongs to the MlaA family.</text>
</comment>